<dbReference type="EMBL" id="JARKIF010000003">
    <property type="protein sequence ID" value="KAJ7643511.1"/>
    <property type="molecule type" value="Genomic_DNA"/>
</dbReference>
<proteinExistence type="predicted"/>
<evidence type="ECO:0000313" key="2">
    <source>
        <dbReference type="Proteomes" id="UP001221142"/>
    </source>
</evidence>
<organism evidence="1 2">
    <name type="scientific">Roridomyces roridus</name>
    <dbReference type="NCBI Taxonomy" id="1738132"/>
    <lineage>
        <taxon>Eukaryota</taxon>
        <taxon>Fungi</taxon>
        <taxon>Dikarya</taxon>
        <taxon>Basidiomycota</taxon>
        <taxon>Agaricomycotina</taxon>
        <taxon>Agaricomycetes</taxon>
        <taxon>Agaricomycetidae</taxon>
        <taxon>Agaricales</taxon>
        <taxon>Marasmiineae</taxon>
        <taxon>Mycenaceae</taxon>
        <taxon>Roridomyces</taxon>
    </lineage>
</organism>
<gene>
    <name evidence="1" type="ORF">FB45DRAFT_861132</name>
</gene>
<dbReference type="Proteomes" id="UP001221142">
    <property type="component" value="Unassembled WGS sequence"/>
</dbReference>
<comment type="caution">
    <text evidence="1">The sequence shown here is derived from an EMBL/GenBank/DDBJ whole genome shotgun (WGS) entry which is preliminary data.</text>
</comment>
<name>A0AAD7CBX3_9AGAR</name>
<protein>
    <submittedName>
        <fullName evidence="1">Uncharacterized protein</fullName>
    </submittedName>
</protein>
<sequence length="224" mass="24738">MSTPYLEIMQLLQSGRARLLINICNSQKPTHWICREKNRLESYGNKQRAYDSPTSTLQCPAHENAAEGKLGGELWLEVEARTLRFWHYRLVVKGTGIRPHCELRGTRRDLGRSWREGREGGKIGKRGKEEHASWNRVDTNLADVARTEDVVQSGDCLEVPDVCLVEVADELACASPSDSSGGALQGEHRTLHGCCGAGGVLGQGEEWVVAGGKKWETTSVDQPT</sequence>
<dbReference type="AlphaFoldDB" id="A0AAD7CBX3"/>
<evidence type="ECO:0000313" key="1">
    <source>
        <dbReference type="EMBL" id="KAJ7643511.1"/>
    </source>
</evidence>
<reference evidence="1" key="1">
    <citation type="submission" date="2023-03" db="EMBL/GenBank/DDBJ databases">
        <title>Massive genome expansion in bonnet fungi (Mycena s.s.) driven by repeated elements and novel gene families across ecological guilds.</title>
        <authorList>
            <consortium name="Lawrence Berkeley National Laboratory"/>
            <person name="Harder C.B."/>
            <person name="Miyauchi S."/>
            <person name="Viragh M."/>
            <person name="Kuo A."/>
            <person name="Thoen E."/>
            <person name="Andreopoulos B."/>
            <person name="Lu D."/>
            <person name="Skrede I."/>
            <person name="Drula E."/>
            <person name="Henrissat B."/>
            <person name="Morin E."/>
            <person name="Kohler A."/>
            <person name="Barry K."/>
            <person name="LaButti K."/>
            <person name="Morin E."/>
            <person name="Salamov A."/>
            <person name="Lipzen A."/>
            <person name="Mereny Z."/>
            <person name="Hegedus B."/>
            <person name="Baldrian P."/>
            <person name="Stursova M."/>
            <person name="Weitz H."/>
            <person name="Taylor A."/>
            <person name="Grigoriev I.V."/>
            <person name="Nagy L.G."/>
            <person name="Martin F."/>
            <person name="Kauserud H."/>
        </authorList>
    </citation>
    <scope>NUCLEOTIDE SEQUENCE</scope>
    <source>
        <strain evidence="1">9284</strain>
    </source>
</reference>
<keyword evidence="2" id="KW-1185">Reference proteome</keyword>
<accession>A0AAD7CBX3</accession>